<dbReference type="SUPFAM" id="SSF53474">
    <property type="entry name" value="alpha/beta-Hydrolases"/>
    <property type="match status" value="1"/>
</dbReference>
<evidence type="ECO:0000256" key="1">
    <source>
        <dbReference type="ARBA" id="ARBA00022801"/>
    </source>
</evidence>
<gene>
    <name evidence="3" type="ORF">RM423_22270</name>
</gene>
<dbReference type="InterPro" id="IPR029058">
    <property type="entry name" value="AB_hydrolase_fold"/>
</dbReference>
<evidence type="ECO:0000313" key="4">
    <source>
        <dbReference type="Proteomes" id="UP001183176"/>
    </source>
</evidence>
<dbReference type="InterPro" id="IPR050266">
    <property type="entry name" value="AB_hydrolase_sf"/>
</dbReference>
<organism evidence="3 4">
    <name type="scientific">Jatrophihabitans lederbergiae</name>
    <dbReference type="NCBI Taxonomy" id="3075547"/>
    <lineage>
        <taxon>Bacteria</taxon>
        <taxon>Bacillati</taxon>
        <taxon>Actinomycetota</taxon>
        <taxon>Actinomycetes</taxon>
        <taxon>Jatrophihabitantales</taxon>
        <taxon>Jatrophihabitantaceae</taxon>
        <taxon>Jatrophihabitans</taxon>
    </lineage>
</organism>
<dbReference type="GO" id="GO:0016787">
    <property type="term" value="F:hydrolase activity"/>
    <property type="evidence" value="ECO:0007669"/>
    <property type="project" value="UniProtKB-KW"/>
</dbReference>
<dbReference type="Gene3D" id="3.40.50.1820">
    <property type="entry name" value="alpha/beta hydrolase"/>
    <property type="match status" value="2"/>
</dbReference>
<dbReference type="PANTHER" id="PTHR43798:SF31">
    <property type="entry name" value="AB HYDROLASE SUPERFAMILY PROTEIN YCLE"/>
    <property type="match status" value="1"/>
</dbReference>
<dbReference type="Pfam" id="PF12697">
    <property type="entry name" value="Abhydrolase_6"/>
    <property type="match status" value="1"/>
</dbReference>
<protein>
    <submittedName>
        <fullName evidence="3">Alpha/beta hydrolase</fullName>
    </submittedName>
</protein>
<dbReference type="EMBL" id="JAVREH010000069">
    <property type="protein sequence ID" value="MDT0264100.1"/>
    <property type="molecule type" value="Genomic_DNA"/>
</dbReference>
<reference evidence="4" key="1">
    <citation type="submission" date="2023-07" db="EMBL/GenBank/DDBJ databases">
        <title>30 novel species of actinomycetes from the DSMZ collection.</title>
        <authorList>
            <person name="Nouioui I."/>
        </authorList>
    </citation>
    <scope>NUCLEOTIDE SEQUENCE [LARGE SCALE GENOMIC DNA]</scope>
    <source>
        <strain evidence="4">DSM 44399</strain>
    </source>
</reference>
<evidence type="ECO:0000313" key="3">
    <source>
        <dbReference type="EMBL" id="MDT0264100.1"/>
    </source>
</evidence>
<dbReference type="RefSeq" id="WP_311425242.1">
    <property type="nucleotide sequence ID" value="NZ_JAVREH010000069.1"/>
</dbReference>
<comment type="caution">
    <text evidence="3">The sequence shown here is derived from an EMBL/GenBank/DDBJ whole genome shotgun (WGS) entry which is preliminary data.</text>
</comment>
<feature type="domain" description="AB hydrolase-1" evidence="2">
    <location>
        <begin position="18"/>
        <end position="215"/>
    </location>
</feature>
<dbReference type="PANTHER" id="PTHR43798">
    <property type="entry name" value="MONOACYLGLYCEROL LIPASE"/>
    <property type="match status" value="1"/>
</dbReference>
<sequence>MTQQDHVAVRTLESGPAVLAVHGGGGPESMRQIVEGLSVDHGVLLPTHPGWAGQPRDPAIRSVPDLAQRCLRLLLDSDLSDVTVVASSFGGWVAAELALLAPRGVIGRMVLLNPVGPAPTQPEMAHRRPPQTPEVVGPSLDLVRSYTGPAMCSPDLSERLSAIEQPILVVWGADDPVLPLAYGQRMAADLGDATCVAVPGAGHLPHEDAPEQTLAVIRGFLDSTRVARVTR</sequence>
<dbReference type="Proteomes" id="UP001183176">
    <property type="component" value="Unassembled WGS sequence"/>
</dbReference>
<keyword evidence="4" id="KW-1185">Reference proteome</keyword>
<proteinExistence type="predicted"/>
<name>A0ABU2JGI5_9ACTN</name>
<accession>A0ABU2JGI5</accession>
<dbReference type="InterPro" id="IPR000073">
    <property type="entry name" value="AB_hydrolase_1"/>
</dbReference>
<evidence type="ECO:0000259" key="2">
    <source>
        <dbReference type="Pfam" id="PF12697"/>
    </source>
</evidence>
<keyword evidence="1 3" id="KW-0378">Hydrolase</keyword>